<comment type="caution">
    <text evidence="2">The sequence shown here is derived from an EMBL/GenBank/DDBJ whole genome shotgun (WGS) entry which is preliminary data.</text>
</comment>
<dbReference type="OrthoDB" id="5625885at2"/>
<reference evidence="2 3" key="1">
    <citation type="submission" date="2018-11" db="EMBL/GenBank/DDBJ databases">
        <title>Draft genome analysis of Rheinheimera mesophila isolated from an industrial waste site.</title>
        <authorList>
            <person name="Yu Q."/>
            <person name="Qi Y."/>
            <person name="Zhang H."/>
            <person name="Lu Y."/>
            <person name="Pu J."/>
        </authorList>
    </citation>
    <scope>NUCLEOTIDE SEQUENCE [LARGE SCALE GENOMIC DNA]</scope>
    <source>
        <strain evidence="2 3">IITR13</strain>
    </source>
</reference>
<sequence length="64" mass="7045">MAEAPGFKQVLKAVFGAIVGVQSEQQRQQDFQTTVVWPYLVAGIFAVIVFVAVLLLLVNWVVPD</sequence>
<keyword evidence="3" id="KW-1185">Reference proteome</keyword>
<dbReference type="RefSeq" id="WP_082101752.1">
    <property type="nucleotide sequence ID" value="NZ_LAVS01000003.1"/>
</dbReference>
<name>A0A3P3QJ29_9GAMM</name>
<evidence type="ECO:0000313" key="2">
    <source>
        <dbReference type="EMBL" id="RRJ21055.1"/>
    </source>
</evidence>
<organism evidence="2 3">
    <name type="scientific">Rheinheimera mesophila</name>
    <dbReference type="NCBI Taxonomy" id="1547515"/>
    <lineage>
        <taxon>Bacteria</taxon>
        <taxon>Pseudomonadati</taxon>
        <taxon>Pseudomonadota</taxon>
        <taxon>Gammaproteobacteria</taxon>
        <taxon>Chromatiales</taxon>
        <taxon>Chromatiaceae</taxon>
        <taxon>Rheinheimera</taxon>
    </lineage>
</organism>
<keyword evidence="1" id="KW-0812">Transmembrane</keyword>
<keyword evidence="1" id="KW-0472">Membrane</keyword>
<proteinExistence type="predicted"/>
<gene>
    <name evidence="2" type="ORF">EIK76_09210</name>
</gene>
<dbReference type="Proteomes" id="UP000276260">
    <property type="component" value="Unassembled WGS sequence"/>
</dbReference>
<protein>
    <submittedName>
        <fullName evidence="2">DUF2970 domain-containing protein</fullName>
    </submittedName>
</protein>
<dbReference type="Pfam" id="PF11174">
    <property type="entry name" value="DUF2970"/>
    <property type="match status" value="1"/>
</dbReference>
<dbReference type="InterPro" id="IPR021344">
    <property type="entry name" value="DUF2970"/>
</dbReference>
<evidence type="ECO:0000313" key="3">
    <source>
        <dbReference type="Proteomes" id="UP000276260"/>
    </source>
</evidence>
<dbReference type="EMBL" id="RRCF01000002">
    <property type="protein sequence ID" value="RRJ21055.1"/>
    <property type="molecule type" value="Genomic_DNA"/>
</dbReference>
<accession>A0A3P3QJ29</accession>
<keyword evidence="1" id="KW-1133">Transmembrane helix</keyword>
<dbReference type="AlphaFoldDB" id="A0A3P3QJ29"/>
<feature type="transmembrane region" description="Helical" evidence="1">
    <location>
        <begin position="36"/>
        <end position="62"/>
    </location>
</feature>
<evidence type="ECO:0000256" key="1">
    <source>
        <dbReference type="SAM" id="Phobius"/>
    </source>
</evidence>